<accession>A0ABR6BCY2</accession>
<reference evidence="2 3" key="1">
    <citation type="submission" date="2020-08" db="EMBL/GenBank/DDBJ databases">
        <title>Genomic Encyclopedia of Archaeal and Bacterial Type Strains, Phase II (KMG-II): from individual species to whole genera.</title>
        <authorList>
            <person name="Goeker M."/>
        </authorList>
    </citation>
    <scope>NUCLEOTIDE SEQUENCE [LARGE SCALE GENOMIC DNA]</scope>
    <source>
        <strain evidence="2 3">DSM 43850</strain>
    </source>
</reference>
<protein>
    <submittedName>
        <fullName evidence="2">RimJ/RimL family protein N-acetyltransferase</fullName>
    </submittedName>
</protein>
<name>A0ABR6BCY2_9PSEU</name>
<evidence type="ECO:0000259" key="1">
    <source>
        <dbReference type="PROSITE" id="PS51186"/>
    </source>
</evidence>
<dbReference type="PROSITE" id="PS51186">
    <property type="entry name" value="GNAT"/>
    <property type="match status" value="1"/>
</dbReference>
<evidence type="ECO:0000313" key="2">
    <source>
        <dbReference type="EMBL" id="MBA8924706.1"/>
    </source>
</evidence>
<feature type="domain" description="N-acetyltransferase" evidence="1">
    <location>
        <begin position="12"/>
        <end position="158"/>
    </location>
</feature>
<organism evidence="2 3">
    <name type="scientific">Kutzneria viridogrisea</name>
    <dbReference type="NCBI Taxonomy" id="47990"/>
    <lineage>
        <taxon>Bacteria</taxon>
        <taxon>Bacillati</taxon>
        <taxon>Actinomycetota</taxon>
        <taxon>Actinomycetes</taxon>
        <taxon>Pseudonocardiales</taxon>
        <taxon>Pseudonocardiaceae</taxon>
        <taxon>Kutzneria</taxon>
    </lineage>
</organism>
<dbReference type="Pfam" id="PF13302">
    <property type="entry name" value="Acetyltransf_3"/>
    <property type="match status" value="1"/>
</dbReference>
<dbReference type="RefSeq" id="WP_025357769.1">
    <property type="nucleotide sequence ID" value="NZ_BAAABQ010000001.1"/>
</dbReference>
<keyword evidence="3" id="KW-1185">Reference proteome</keyword>
<evidence type="ECO:0000313" key="3">
    <source>
        <dbReference type="Proteomes" id="UP000517916"/>
    </source>
</evidence>
<dbReference type="EMBL" id="JACJID010000001">
    <property type="protein sequence ID" value="MBA8924706.1"/>
    <property type="molecule type" value="Genomic_DNA"/>
</dbReference>
<proteinExistence type="predicted"/>
<dbReference type="CDD" id="cd04301">
    <property type="entry name" value="NAT_SF"/>
    <property type="match status" value="1"/>
</dbReference>
<dbReference type="Gene3D" id="3.40.630.30">
    <property type="match status" value="1"/>
</dbReference>
<comment type="caution">
    <text evidence="2">The sequence shown here is derived from an EMBL/GenBank/DDBJ whole genome shotgun (WGS) entry which is preliminary data.</text>
</comment>
<sequence length="158" mass="17662">MSPEHPLHLDELTLRPWQPTDLPALEAVAGRLGPWMTWQPTAFLDRALRNWATGKSYNYAILTTGHPTPIGNACLITTENATELAYWLHPDHTGRGIATRATRALLDQARRIGAPHVDLRHHPDNTRSAALAARLGFQPLGQHGTELLWRHRLLTSQP</sequence>
<dbReference type="Proteomes" id="UP000517916">
    <property type="component" value="Unassembled WGS sequence"/>
</dbReference>
<dbReference type="InterPro" id="IPR000182">
    <property type="entry name" value="GNAT_dom"/>
</dbReference>
<dbReference type="InterPro" id="IPR016181">
    <property type="entry name" value="Acyl_CoA_acyltransferase"/>
</dbReference>
<gene>
    <name evidence="2" type="ORF">BC739_001903</name>
</gene>
<dbReference type="SUPFAM" id="SSF55729">
    <property type="entry name" value="Acyl-CoA N-acyltransferases (Nat)"/>
    <property type="match status" value="1"/>
</dbReference>
<dbReference type="InterPro" id="IPR051531">
    <property type="entry name" value="N-acetyltransferase"/>
</dbReference>
<dbReference type="PANTHER" id="PTHR43792">
    <property type="entry name" value="GNAT FAMILY, PUTATIVE (AFU_ORTHOLOGUE AFUA_3G00765)-RELATED-RELATED"/>
    <property type="match status" value="1"/>
</dbReference>